<evidence type="ECO:0000313" key="5">
    <source>
        <dbReference type="Proteomes" id="UP000461754"/>
    </source>
</evidence>
<name>A0A7X2TA44_9FIRM</name>
<dbReference type="Proteomes" id="UP000461754">
    <property type="component" value="Unassembled WGS sequence"/>
</dbReference>
<dbReference type="PANTHER" id="PTHR13504:SF38">
    <property type="entry name" value="FIDO DOMAIN-CONTAINING PROTEIN"/>
    <property type="match status" value="1"/>
</dbReference>
<dbReference type="PANTHER" id="PTHR13504">
    <property type="entry name" value="FIDO DOMAIN-CONTAINING PROTEIN DDB_G0283145"/>
    <property type="match status" value="1"/>
</dbReference>
<protein>
    <submittedName>
        <fullName evidence="4">Fic family protein</fullName>
    </submittedName>
</protein>
<feature type="active site" evidence="1">
    <location>
        <position position="197"/>
    </location>
</feature>
<evidence type="ECO:0000259" key="3">
    <source>
        <dbReference type="PROSITE" id="PS51459"/>
    </source>
</evidence>
<feature type="binding site" evidence="2">
    <location>
        <begin position="239"/>
        <end position="240"/>
    </location>
    <ligand>
        <name>ATP</name>
        <dbReference type="ChEBI" id="CHEBI:30616"/>
    </ligand>
</feature>
<accession>A0A7X2TA44</accession>
<evidence type="ECO:0000313" key="4">
    <source>
        <dbReference type="EMBL" id="MSS20169.1"/>
    </source>
</evidence>
<gene>
    <name evidence="4" type="ORF">FYJ52_07145</name>
</gene>
<dbReference type="InterPro" id="IPR003812">
    <property type="entry name" value="Fido"/>
</dbReference>
<dbReference type="EMBL" id="VUMO01000008">
    <property type="protein sequence ID" value="MSS20169.1"/>
    <property type="molecule type" value="Genomic_DNA"/>
</dbReference>
<dbReference type="SUPFAM" id="SSF140931">
    <property type="entry name" value="Fic-like"/>
    <property type="match status" value="1"/>
</dbReference>
<proteinExistence type="predicted"/>
<dbReference type="InterPro" id="IPR036597">
    <property type="entry name" value="Fido-like_dom_sf"/>
</dbReference>
<dbReference type="Gene3D" id="1.10.3290.10">
    <property type="entry name" value="Fido-like domain"/>
    <property type="match status" value="1"/>
</dbReference>
<keyword evidence="5" id="KW-1185">Reference proteome</keyword>
<dbReference type="InterPro" id="IPR036388">
    <property type="entry name" value="WH-like_DNA-bd_sf"/>
</dbReference>
<keyword evidence="2" id="KW-0067">ATP-binding</keyword>
<evidence type="ECO:0000256" key="1">
    <source>
        <dbReference type="PIRSR" id="PIRSR640198-1"/>
    </source>
</evidence>
<feature type="binding site" evidence="2">
    <location>
        <begin position="201"/>
        <end position="208"/>
    </location>
    <ligand>
        <name>ATP</name>
        <dbReference type="ChEBI" id="CHEBI:30616"/>
    </ligand>
</feature>
<dbReference type="InterPro" id="IPR040198">
    <property type="entry name" value="Fido_containing"/>
</dbReference>
<organism evidence="4 5">
    <name type="scientific">Pseudoramibacter porci</name>
    <dbReference type="NCBI Taxonomy" id="2606631"/>
    <lineage>
        <taxon>Bacteria</taxon>
        <taxon>Bacillati</taxon>
        <taxon>Bacillota</taxon>
        <taxon>Clostridia</taxon>
        <taxon>Eubacteriales</taxon>
        <taxon>Eubacteriaceae</taxon>
        <taxon>Pseudoramibacter</taxon>
    </lineage>
</organism>
<dbReference type="Gene3D" id="1.10.10.10">
    <property type="entry name" value="Winged helix-like DNA-binding domain superfamily/Winged helix DNA-binding domain"/>
    <property type="match status" value="1"/>
</dbReference>
<sequence>MRTFDYTQLAERSWPTDIVNFVAKIHECKGRQDLFVRQKPTELDRLVEIAKIQSTEASNKIEGIVTTSTRMKQLFAEKTTPRSRDEDEIVGYRDVLNTIHENYGYIPIRPSYILQLHRDLLKKAGLSFGGHFKNVQNVINETRPDGTVVTRFTPVPPYDTPEAVERLCHAYEQAAAAEKIDALILIPVFICDFLCIHPFNDGNGRMSRLLTLLLLYQNGYDVGKYISIEKQIEKTKDRYYEALAAADAGWYEGKNDPTPFIRYTLQVILACYIEFEDRVGLMAKTGQRSTAYDIVKHYTEEKIGKFTSAEVVAHCPSVSRSSVLAALKKLVEAGEIEKKGAGRGTFYVRADSEAIRPAD</sequence>
<dbReference type="PROSITE" id="PS51459">
    <property type="entry name" value="FIDO"/>
    <property type="match status" value="1"/>
</dbReference>
<dbReference type="GO" id="GO:0005524">
    <property type="term" value="F:ATP binding"/>
    <property type="evidence" value="ECO:0007669"/>
    <property type="project" value="UniProtKB-KW"/>
</dbReference>
<reference evidence="4 5" key="1">
    <citation type="submission" date="2019-08" db="EMBL/GenBank/DDBJ databases">
        <title>In-depth cultivation of the pig gut microbiome towards novel bacterial diversity and tailored functional studies.</title>
        <authorList>
            <person name="Wylensek D."/>
            <person name="Hitch T.C.A."/>
            <person name="Clavel T."/>
        </authorList>
    </citation>
    <scope>NUCLEOTIDE SEQUENCE [LARGE SCALE GENOMIC DNA]</scope>
    <source>
        <strain evidence="4 5">RF-744-FAT-4</strain>
    </source>
</reference>
<evidence type="ECO:0000256" key="2">
    <source>
        <dbReference type="PIRSR" id="PIRSR640198-2"/>
    </source>
</evidence>
<comment type="caution">
    <text evidence="4">The sequence shown here is derived from an EMBL/GenBank/DDBJ whole genome shotgun (WGS) entry which is preliminary data.</text>
</comment>
<dbReference type="RefSeq" id="WP_154576547.1">
    <property type="nucleotide sequence ID" value="NZ_VUMO01000008.1"/>
</dbReference>
<feature type="domain" description="Fido" evidence="3">
    <location>
        <begin position="108"/>
        <end position="266"/>
    </location>
</feature>
<dbReference type="Pfam" id="PF02661">
    <property type="entry name" value="Fic"/>
    <property type="match status" value="1"/>
</dbReference>
<dbReference type="AlphaFoldDB" id="A0A7X2TA44"/>
<keyword evidence="2" id="KW-0547">Nucleotide-binding</keyword>